<protein>
    <submittedName>
        <fullName evidence="1">Uncharacterized protein</fullName>
    </submittedName>
</protein>
<dbReference type="AlphaFoldDB" id="A0AAD4HHW9"/>
<evidence type="ECO:0000313" key="2">
    <source>
        <dbReference type="Proteomes" id="UP001195769"/>
    </source>
</evidence>
<dbReference type="RefSeq" id="XP_041222362.1">
    <property type="nucleotide sequence ID" value="XM_041362522.1"/>
</dbReference>
<dbReference type="GeneID" id="64656820"/>
<sequence>MLLTLDGFNIHAPIEGADLSGMKYAEGAGLDTRKKCLPGTREEILDEVTTWINKAPDRCTKLWTYERY</sequence>
<accession>A0AAD4HHW9</accession>
<comment type="caution">
    <text evidence="1">The sequence shown here is derived from an EMBL/GenBank/DDBJ whole genome shotgun (WGS) entry which is preliminary data.</text>
</comment>
<gene>
    <name evidence="1" type="ORF">F5891DRAFT_1052181</name>
</gene>
<organism evidence="1 2">
    <name type="scientific">Suillus fuscotomentosus</name>
    <dbReference type="NCBI Taxonomy" id="1912939"/>
    <lineage>
        <taxon>Eukaryota</taxon>
        <taxon>Fungi</taxon>
        <taxon>Dikarya</taxon>
        <taxon>Basidiomycota</taxon>
        <taxon>Agaricomycotina</taxon>
        <taxon>Agaricomycetes</taxon>
        <taxon>Agaricomycetidae</taxon>
        <taxon>Boletales</taxon>
        <taxon>Suillineae</taxon>
        <taxon>Suillaceae</taxon>
        <taxon>Suillus</taxon>
    </lineage>
</organism>
<proteinExistence type="predicted"/>
<evidence type="ECO:0000313" key="1">
    <source>
        <dbReference type="EMBL" id="KAG1896786.1"/>
    </source>
</evidence>
<dbReference type="EMBL" id="JABBWK010000052">
    <property type="protein sequence ID" value="KAG1896786.1"/>
    <property type="molecule type" value="Genomic_DNA"/>
</dbReference>
<name>A0AAD4HHW9_9AGAM</name>
<keyword evidence="2" id="KW-1185">Reference proteome</keyword>
<dbReference type="Proteomes" id="UP001195769">
    <property type="component" value="Unassembled WGS sequence"/>
</dbReference>
<reference evidence="1" key="1">
    <citation type="journal article" date="2020" name="New Phytol.">
        <title>Comparative genomics reveals dynamic genome evolution in host specialist ectomycorrhizal fungi.</title>
        <authorList>
            <person name="Lofgren L.A."/>
            <person name="Nguyen N.H."/>
            <person name="Vilgalys R."/>
            <person name="Ruytinx J."/>
            <person name="Liao H.L."/>
            <person name="Branco S."/>
            <person name="Kuo A."/>
            <person name="LaButti K."/>
            <person name="Lipzen A."/>
            <person name="Andreopoulos W."/>
            <person name="Pangilinan J."/>
            <person name="Riley R."/>
            <person name="Hundley H."/>
            <person name="Na H."/>
            <person name="Barry K."/>
            <person name="Grigoriev I.V."/>
            <person name="Stajich J.E."/>
            <person name="Kennedy P.G."/>
        </authorList>
    </citation>
    <scope>NUCLEOTIDE SEQUENCE</scope>
    <source>
        <strain evidence="1">FC203</strain>
    </source>
</reference>